<evidence type="ECO:0000256" key="6">
    <source>
        <dbReference type="SAM" id="MobiDB-lite"/>
    </source>
</evidence>
<evidence type="ECO:0000256" key="3">
    <source>
        <dbReference type="ARBA" id="ARBA00022801"/>
    </source>
</evidence>
<feature type="active site" description="Charge relay system" evidence="5">
    <location>
        <position position="362"/>
    </location>
</feature>
<dbReference type="InterPro" id="IPR022398">
    <property type="entry name" value="Peptidase_S8_His-AS"/>
</dbReference>
<dbReference type="SUPFAM" id="SSF52743">
    <property type="entry name" value="Subtilisin-like"/>
    <property type="match status" value="1"/>
</dbReference>
<feature type="domain" description="Peptidase S8/S53" evidence="7">
    <location>
        <begin position="176"/>
        <end position="394"/>
    </location>
</feature>
<dbReference type="PANTHER" id="PTHR43806:SF11">
    <property type="entry name" value="CEREVISIN-RELATED"/>
    <property type="match status" value="1"/>
</dbReference>
<dbReference type="PRINTS" id="PR00723">
    <property type="entry name" value="SUBTILISIN"/>
</dbReference>
<evidence type="ECO:0000259" key="7">
    <source>
        <dbReference type="Pfam" id="PF00082"/>
    </source>
</evidence>
<dbReference type="InterPro" id="IPR013783">
    <property type="entry name" value="Ig-like_fold"/>
</dbReference>
<evidence type="ECO:0000313" key="8">
    <source>
        <dbReference type="EMBL" id="GAA5484672.1"/>
    </source>
</evidence>
<evidence type="ECO:0000256" key="4">
    <source>
        <dbReference type="ARBA" id="ARBA00022825"/>
    </source>
</evidence>
<protein>
    <recommendedName>
        <fullName evidence="7">Peptidase S8/S53 domain-containing protein</fullName>
    </recommendedName>
</protein>
<organism evidence="8 9">
    <name type="scientific">Haloferula sargassicola</name>
    <dbReference type="NCBI Taxonomy" id="490096"/>
    <lineage>
        <taxon>Bacteria</taxon>
        <taxon>Pseudomonadati</taxon>
        <taxon>Verrucomicrobiota</taxon>
        <taxon>Verrucomicrobiia</taxon>
        <taxon>Verrucomicrobiales</taxon>
        <taxon>Verrucomicrobiaceae</taxon>
        <taxon>Haloferula</taxon>
    </lineage>
</organism>
<dbReference type="PROSITE" id="PS00137">
    <property type="entry name" value="SUBTILASE_HIS"/>
    <property type="match status" value="1"/>
</dbReference>
<keyword evidence="3 5" id="KW-0378">Hydrolase</keyword>
<comment type="caution">
    <text evidence="8">The sequence shown here is derived from an EMBL/GenBank/DDBJ whole genome shotgun (WGS) entry which is preliminary data.</text>
</comment>
<evidence type="ECO:0000256" key="5">
    <source>
        <dbReference type="PROSITE-ProRule" id="PRU01240"/>
    </source>
</evidence>
<sequence length="528" mass="54469">MNRPRLAILIVAVVLIGGLAGYWVAHSAARPAVEAASTDPLPPVPPRPRPDSPVREPKTERGPGARFTEDKEAIDSGAIANQRSLTFASAEAMADFLKKIEGKGFAVLDRIDALNTLRVGFLSLDDLKALLDGSEQLGMIFPAYIPGQGTVQDGAVGFGDQFLDWLGVDGDRSKYGSHVKVAVLDTGIALLDLFAGGVRATNYVELPSDLSLMNSHGTSVASIIASQLGLAPDAQLLDYRVANDNGVSNTFTLAKAVLDAVNNGANIINMSLGSRGFSLVLENALQVAYESGVVVVVSTGNEGLDSVSYPASSDYTVAVGAVEARGDHLDFSNSGAVSIVAPGLALQSYDQNGDPVYFSGTSAAAPTVSAAIALVMTTFNVNAAEAWQLISANANETGAPGYDADNGEGILNVGRTLDSKTSGITDLAVASNYVTTDSQGNPVVQVTVENRGTTPVTNAPVSVTTPAGTSQASASYLGPGDIKTFTFPVGANDGNYAIQSSIAVSVGIVDSNPQDNQRVDSFASSPSP</sequence>
<feature type="active site" description="Charge relay system" evidence="5">
    <location>
        <position position="216"/>
    </location>
</feature>
<gene>
    <name evidence="8" type="ORF">Hsar01_03918</name>
</gene>
<evidence type="ECO:0000256" key="2">
    <source>
        <dbReference type="ARBA" id="ARBA00022670"/>
    </source>
</evidence>
<feature type="compositionally biased region" description="Basic and acidic residues" evidence="6">
    <location>
        <begin position="48"/>
        <end position="72"/>
    </location>
</feature>
<evidence type="ECO:0000256" key="1">
    <source>
        <dbReference type="ARBA" id="ARBA00011073"/>
    </source>
</evidence>
<reference evidence="8 9" key="1">
    <citation type="submission" date="2024-02" db="EMBL/GenBank/DDBJ databases">
        <title>Haloferula sargassicola NBRC 104335.</title>
        <authorList>
            <person name="Ichikawa N."/>
            <person name="Katano-Makiyama Y."/>
            <person name="Hidaka K."/>
        </authorList>
    </citation>
    <scope>NUCLEOTIDE SEQUENCE [LARGE SCALE GENOMIC DNA]</scope>
    <source>
        <strain evidence="8 9">NBRC 104335</strain>
    </source>
</reference>
<keyword evidence="4 5" id="KW-0720">Serine protease</keyword>
<feature type="active site" description="Charge relay system" evidence="5">
    <location>
        <position position="185"/>
    </location>
</feature>
<keyword evidence="2 5" id="KW-0645">Protease</keyword>
<proteinExistence type="inferred from homology"/>
<dbReference type="InterPro" id="IPR050131">
    <property type="entry name" value="Peptidase_S8_subtilisin-like"/>
</dbReference>
<keyword evidence="9" id="KW-1185">Reference proteome</keyword>
<dbReference type="Proteomes" id="UP001476282">
    <property type="component" value="Unassembled WGS sequence"/>
</dbReference>
<dbReference type="InterPro" id="IPR000209">
    <property type="entry name" value="Peptidase_S8/S53_dom"/>
</dbReference>
<dbReference type="EMBL" id="BAABRI010000031">
    <property type="protein sequence ID" value="GAA5484672.1"/>
    <property type="molecule type" value="Genomic_DNA"/>
</dbReference>
<dbReference type="RefSeq" id="WP_353568779.1">
    <property type="nucleotide sequence ID" value="NZ_BAABRI010000031.1"/>
</dbReference>
<dbReference type="PANTHER" id="PTHR43806">
    <property type="entry name" value="PEPTIDASE S8"/>
    <property type="match status" value="1"/>
</dbReference>
<dbReference type="Pfam" id="PF00082">
    <property type="entry name" value="Peptidase_S8"/>
    <property type="match status" value="1"/>
</dbReference>
<comment type="similarity">
    <text evidence="1 5">Belongs to the peptidase S8 family.</text>
</comment>
<dbReference type="Gene3D" id="2.60.40.10">
    <property type="entry name" value="Immunoglobulins"/>
    <property type="match status" value="1"/>
</dbReference>
<dbReference type="Gene3D" id="3.40.50.200">
    <property type="entry name" value="Peptidase S8/S53 domain"/>
    <property type="match status" value="1"/>
</dbReference>
<name>A0ABP9UVB1_9BACT</name>
<dbReference type="InterPro" id="IPR023828">
    <property type="entry name" value="Peptidase_S8_Ser-AS"/>
</dbReference>
<dbReference type="PROSITE" id="PS00138">
    <property type="entry name" value="SUBTILASE_SER"/>
    <property type="match status" value="1"/>
</dbReference>
<dbReference type="PROSITE" id="PS51892">
    <property type="entry name" value="SUBTILASE"/>
    <property type="match status" value="1"/>
</dbReference>
<evidence type="ECO:0000313" key="9">
    <source>
        <dbReference type="Proteomes" id="UP001476282"/>
    </source>
</evidence>
<dbReference type="InterPro" id="IPR036852">
    <property type="entry name" value="Peptidase_S8/S53_dom_sf"/>
</dbReference>
<accession>A0ABP9UVB1</accession>
<feature type="region of interest" description="Disordered" evidence="6">
    <location>
        <begin position="34"/>
        <end position="72"/>
    </location>
</feature>
<dbReference type="InterPro" id="IPR015500">
    <property type="entry name" value="Peptidase_S8_subtilisin-rel"/>
</dbReference>